<sequence>MRNNQEFDDRLRKGLEHATKVDTNLKDETWERINRSLFASKPKPKHYRKNVFATLGAAAVILVLVLGLMTNTGQAMIQHLRDMFVEEKQEEIEIEGQKEKSDTQLEVNEALRYVIYVDEQRYKMVKGEKVDRIETKEPLGEGYPDVYMEITRKETTTTEKVLQEIEQEIETDGMEVVRQESVSEPIQAEVIHGMGEETTNESGKTGHQWDTPVHRYYVTDTQEGQVFVIKQVYFLEAAEGHGARFDYMLESFEIVN</sequence>
<evidence type="ECO:0000256" key="1">
    <source>
        <dbReference type="SAM" id="Phobius"/>
    </source>
</evidence>
<dbReference type="EMBL" id="JBHUMX010000040">
    <property type="protein sequence ID" value="MFD2629747.1"/>
    <property type="molecule type" value="Genomic_DNA"/>
</dbReference>
<gene>
    <name evidence="2" type="ORF">ACFSUN_13250</name>
</gene>
<keyword evidence="1" id="KW-0812">Transmembrane</keyword>
<evidence type="ECO:0000313" key="2">
    <source>
        <dbReference type="EMBL" id="MFD2629747.1"/>
    </source>
</evidence>
<accession>A0ABW5Q382</accession>
<keyword evidence="3" id="KW-1185">Reference proteome</keyword>
<dbReference type="Proteomes" id="UP001597451">
    <property type="component" value="Unassembled WGS sequence"/>
</dbReference>
<protein>
    <recommendedName>
        <fullName evidence="4">DUF4367 domain-containing protein</fullName>
    </recommendedName>
</protein>
<name>A0ABW5Q382_9BACI</name>
<keyword evidence="1" id="KW-0472">Membrane</keyword>
<keyword evidence="1" id="KW-1133">Transmembrane helix</keyword>
<feature type="transmembrane region" description="Helical" evidence="1">
    <location>
        <begin position="51"/>
        <end position="69"/>
    </location>
</feature>
<evidence type="ECO:0008006" key="4">
    <source>
        <dbReference type="Google" id="ProtNLM"/>
    </source>
</evidence>
<dbReference type="RefSeq" id="WP_379562536.1">
    <property type="nucleotide sequence ID" value="NZ_CP085256.1"/>
</dbReference>
<organism evidence="2 3">
    <name type="scientific">Oceanobacillus kapialis</name>
    <dbReference type="NCBI Taxonomy" id="481353"/>
    <lineage>
        <taxon>Bacteria</taxon>
        <taxon>Bacillati</taxon>
        <taxon>Bacillota</taxon>
        <taxon>Bacilli</taxon>
        <taxon>Bacillales</taxon>
        <taxon>Bacillaceae</taxon>
        <taxon>Oceanobacillus</taxon>
    </lineage>
</organism>
<comment type="caution">
    <text evidence="2">The sequence shown here is derived from an EMBL/GenBank/DDBJ whole genome shotgun (WGS) entry which is preliminary data.</text>
</comment>
<reference evidence="3" key="1">
    <citation type="journal article" date="2019" name="Int. J. Syst. Evol. Microbiol.">
        <title>The Global Catalogue of Microorganisms (GCM) 10K type strain sequencing project: providing services to taxonomists for standard genome sequencing and annotation.</title>
        <authorList>
            <consortium name="The Broad Institute Genomics Platform"/>
            <consortium name="The Broad Institute Genome Sequencing Center for Infectious Disease"/>
            <person name="Wu L."/>
            <person name="Ma J."/>
        </authorList>
    </citation>
    <scope>NUCLEOTIDE SEQUENCE [LARGE SCALE GENOMIC DNA]</scope>
    <source>
        <strain evidence="3">TISTR 1858</strain>
    </source>
</reference>
<evidence type="ECO:0000313" key="3">
    <source>
        <dbReference type="Proteomes" id="UP001597451"/>
    </source>
</evidence>
<proteinExistence type="predicted"/>